<dbReference type="InterPro" id="IPR007251">
    <property type="entry name" value="Iron_permease_Fet4"/>
</dbReference>
<dbReference type="Pfam" id="PF04120">
    <property type="entry name" value="Iron_permease"/>
    <property type="match status" value="1"/>
</dbReference>
<organism evidence="2 3">
    <name type="scientific">Streptomyces kaempferi</name>
    <dbReference type="NCBI Taxonomy" id="333725"/>
    <lineage>
        <taxon>Bacteria</taxon>
        <taxon>Bacillati</taxon>
        <taxon>Actinomycetota</taxon>
        <taxon>Actinomycetes</taxon>
        <taxon>Kitasatosporales</taxon>
        <taxon>Streptomycetaceae</taxon>
        <taxon>Streptomyces</taxon>
    </lineage>
</organism>
<dbReference type="RefSeq" id="WP_329525352.1">
    <property type="nucleotide sequence ID" value="NZ_JBHSKH010000057.1"/>
</dbReference>
<keyword evidence="1" id="KW-0812">Transmembrane</keyword>
<dbReference type="EMBL" id="JBHTMM010000048">
    <property type="protein sequence ID" value="MFD1310211.1"/>
    <property type="molecule type" value="Genomic_DNA"/>
</dbReference>
<gene>
    <name evidence="2" type="ORF">ACFQ5X_30700</name>
</gene>
<feature type="transmembrane region" description="Helical" evidence="1">
    <location>
        <begin position="57"/>
        <end position="76"/>
    </location>
</feature>
<protein>
    <submittedName>
        <fullName evidence="2">Low affinity iron permease family protein</fullName>
    </submittedName>
</protein>
<name>A0ABW3XMP8_9ACTN</name>
<keyword evidence="1" id="KW-0472">Membrane</keyword>
<sequence>MMTIEHPADRGGDERGRFERFAESASKFTSSPVFFVFCLALVSLTVVLHIVGVEVTWLLFAGESMTAVTLMLLALLKNSELRADRAIQRKLDAIAAALLEAQEGTPGKAHEDLRNVIRLEDEI</sequence>
<accession>A0ABW3XMP8</accession>
<evidence type="ECO:0000313" key="3">
    <source>
        <dbReference type="Proteomes" id="UP001597058"/>
    </source>
</evidence>
<evidence type="ECO:0000256" key="1">
    <source>
        <dbReference type="SAM" id="Phobius"/>
    </source>
</evidence>
<comment type="caution">
    <text evidence="2">The sequence shown here is derived from an EMBL/GenBank/DDBJ whole genome shotgun (WGS) entry which is preliminary data.</text>
</comment>
<keyword evidence="1" id="KW-1133">Transmembrane helix</keyword>
<evidence type="ECO:0000313" key="2">
    <source>
        <dbReference type="EMBL" id="MFD1310211.1"/>
    </source>
</evidence>
<reference evidence="3" key="1">
    <citation type="journal article" date="2019" name="Int. J. Syst. Evol. Microbiol.">
        <title>The Global Catalogue of Microorganisms (GCM) 10K type strain sequencing project: providing services to taxonomists for standard genome sequencing and annotation.</title>
        <authorList>
            <consortium name="The Broad Institute Genomics Platform"/>
            <consortium name="The Broad Institute Genome Sequencing Center for Infectious Disease"/>
            <person name="Wu L."/>
            <person name="Ma J."/>
        </authorList>
    </citation>
    <scope>NUCLEOTIDE SEQUENCE [LARGE SCALE GENOMIC DNA]</scope>
    <source>
        <strain evidence="3">CGMCC 4.7020</strain>
    </source>
</reference>
<keyword evidence="3" id="KW-1185">Reference proteome</keyword>
<feature type="transmembrane region" description="Helical" evidence="1">
    <location>
        <begin position="33"/>
        <end position="51"/>
    </location>
</feature>
<proteinExistence type="predicted"/>
<dbReference type="Proteomes" id="UP001597058">
    <property type="component" value="Unassembled WGS sequence"/>
</dbReference>